<gene>
    <name evidence="3" type="ORF">M378DRAFT_182211</name>
</gene>
<feature type="coiled-coil region" evidence="1">
    <location>
        <begin position="141"/>
        <end position="172"/>
    </location>
</feature>
<protein>
    <submittedName>
        <fullName evidence="3">Uncharacterized protein</fullName>
    </submittedName>
</protein>
<accession>A0A0C2WG00</accession>
<organism evidence="3 4">
    <name type="scientific">Amanita muscaria (strain Koide BX008)</name>
    <dbReference type="NCBI Taxonomy" id="946122"/>
    <lineage>
        <taxon>Eukaryota</taxon>
        <taxon>Fungi</taxon>
        <taxon>Dikarya</taxon>
        <taxon>Basidiomycota</taxon>
        <taxon>Agaricomycotina</taxon>
        <taxon>Agaricomycetes</taxon>
        <taxon>Agaricomycetidae</taxon>
        <taxon>Agaricales</taxon>
        <taxon>Pluteineae</taxon>
        <taxon>Amanitaceae</taxon>
        <taxon>Amanita</taxon>
    </lineage>
</organism>
<dbReference type="EMBL" id="KN818506">
    <property type="protein sequence ID" value="KIL55516.1"/>
    <property type="molecule type" value="Genomic_DNA"/>
</dbReference>
<feature type="region of interest" description="Disordered" evidence="2">
    <location>
        <begin position="296"/>
        <end position="315"/>
    </location>
</feature>
<evidence type="ECO:0000256" key="1">
    <source>
        <dbReference type="SAM" id="Coils"/>
    </source>
</evidence>
<keyword evidence="1" id="KW-0175">Coiled coil</keyword>
<feature type="region of interest" description="Disordered" evidence="2">
    <location>
        <begin position="323"/>
        <end position="376"/>
    </location>
</feature>
<dbReference type="Proteomes" id="UP000054549">
    <property type="component" value="Unassembled WGS sequence"/>
</dbReference>
<proteinExistence type="predicted"/>
<name>A0A0C2WG00_AMAMK</name>
<evidence type="ECO:0000256" key="2">
    <source>
        <dbReference type="SAM" id="MobiDB-lite"/>
    </source>
</evidence>
<reference evidence="3 4" key="1">
    <citation type="submission" date="2014-04" db="EMBL/GenBank/DDBJ databases">
        <title>Evolutionary Origins and Diversification of the Mycorrhizal Mutualists.</title>
        <authorList>
            <consortium name="DOE Joint Genome Institute"/>
            <consortium name="Mycorrhizal Genomics Consortium"/>
            <person name="Kohler A."/>
            <person name="Kuo A."/>
            <person name="Nagy L.G."/>
            <person name="Floudas D."/>
            <person name="Copeland A."/>
            <person name="Barry K.W."/>
            <person name="Cichocki N."/>
            <person name="Veneault-Fourrey C."/>
            <person name="LaButti K."/>
            <person name="Lindquist E.A."/>
            <person name="Lipzen A."/>
            <person name="Lundell T."/>
            <person name="Morin E."/>
            <person name="Murat C."/>
            <person name="Riley R."/>
            <person name="Ohm R."/>
            <person name="Sun H."/>
            <person name="Tunlid A."/>
            <person name="Henrissat B."/>
            <person name="Grigoriev I.V."/>
            <person name="Hibbett D.S."/>
            <person name="Martin F."/>
        </authorList>
    </citation>
    <scope>NUCLEOTIDE SEQUENCE [LARGE SCALE GENOMIC DNA]</scope>
    <source>
        <strain evidence="3 4">Koide BX008</strain>
    </source>
</reference>
<evidence type="ECO:0000313" key="3">
    <source>
        <dbReference type="EMBL" id="KIL55516.1"/>
    </source>
</evidence>
<evidence type="ECO:0000313" key="4">
    <source>
        <dbReference type="Proteomes" id="UP000054549"/>
    </source>
</evidence>
<dbReference type="AlphaFoldDB" id="A0A0C2WG00"/>
<dbReference type="HOGENOM" id="CLU_411058_0_0_1"/>
<dbReference type="InParanoid" id="A0A0C2WG00"/>
<dbReference type="OrthoDB" id="2683861at2759"/>
<sequence length="587" mass="65981">MTRQTWTSDEEHDWLISLVPMFREAQQSKKTSTFWPKVYEEWGHTFKFPLPTADEISAANGDAEAAALESERLCRSVLVTKKEVIPVIKAMKCPAPWQAYQKTYWMKLKDIVDVAYKEHLQNLSNGDKVKPKIQIQTEVAHREYENETEEVKAEIEEYVKSLKDSNKEESDEQRAMRLQQINTVLYETSSKETDEGLCFAEMVGAKEWESLIVKWDEFLHQVLPQKATVTTRCNPPVDVCIHVIRYEVSTPAAGPQQCEYEQTKARNIAENKKLLQNMFRDSIWVPLATSVDAAHAPVTADNPTPDISCPTSELDDMTSRSFGPGTEEVNCDAANSGTEPDMSTPLPRPAEIASSKPDSPAVPCSGPELNDDGAPVAPAAATSDAVSAVLSDQTNNTKSGSDIPTIDSFSASGYITDERSFTKLLNQCDAKNWRALVQKWIEFEKGIQNFGALPTKFRPQQVAWWMKNSRKLSRFPKIIKPADYILSWRQWWLSLQPDWRVKDATWPPSHEIPVGCHLSNVAYAGPNGFFLVLLTLSWWGRLVVDGLVDSAEFEMAIDDVLWVLSYIRPLDEDGADVPCPKRACTSA</sequence>
<keyword evidence="4" id="KW-1185">Reference proteome</keyword>